<dbReference type="Pfam" id="PF01041">
    <property type="entry name" value="DegT_DnrJ_EryC1"/>
    <property type="match status" value="1"/>
</dbReference>
<dbReference type="AlphaFoldDB" id="A0A8J7QE68"/>
<dbReference type="Gene3D" id="3.40.640.10">
    <property type="entry name" value="Type I PLP-dependent aspartate aminotransferase-like (Major domain)"/>
    <property type="match status" value="1"/>
</dbReference>
<dbReference type="GO" id="GO:0008483">
    <property type="term" value="F:transaminase activity"/>
    <property type="evidence" value="ECO:0007669"/>
    <property type="project" value="UniProtKB-KW"/>
</dbReference>
<dbReference type="PANTHER" id="PTHR30244:SF34">
    <property type="entry name" value="DTDP-4-AMINO-4,6-DIDEOXYGALACTOSE TRANSAMINASE"/>
    <property type="match status" value="1"/>
</dbReference>
<keyword evidence="5" id="KW-0808">Transferase</keyword>
<keyword evidence="6" id="KW-1185">Reference proteome</keyword>
<gene>
    <name evidence="5" type="ORF">J3U88_05985</name>
</gene>
<dbReference type="GO" id="GO:0030170">
    <property type="term" value="F:pyridoxal phosphate binding"/>
    <property type="evidence" value="ECO:0007669"/>
    <property type="project" value="TreeGrafter"/>
</dbReference>
<evidence type="ECO:0000256" key="3">
    <source>
        <dbReference type="PIRSR" id="PIRSR000390-2"/>
    </source>
</evidence>
<keyword evidence="3 4" id="KW-0663">Pyridoxal phosphate</keyword>
<comment type="similarity">
    <text evidence="1 4">Belongs to the DegT/DnrJ/EryC1 family.</text>
</comment>
<evidence type="ECO:0000313" key="5">
    <source>
        <dbReference type="EMBL" id="MBO1318005.1"/>
    </source>
</evidence>
<keyword evidence="5" id="KW-0032">Aminotransferase</keyword>
<dbReference type="CDD" id="cd00616">
    <property type="entry name" value="AHBA_syn"/>
    <property type="match status" value="1"/>
</dbReference>
<dbReference type="PIRSF" id="PIRSF000390">
    <property type="entry name" value="PLP_StrS"/>
    <property type="match status" value="1"/>
</dbReference>
<evidence type="ECO:0000256" key="4">
    <source>
        <dbReference type="RuleBase" id="RU004508"/>
    </source>
</evidence>
<dbReference type="Proteomes" id="UP000664417">
    <property type="component" value="Unassembled WGS sequence"/>
</dbReference>
<feature type="modified residue" description="N6-(pyridoxal phosphate)lysine" evidence="3">
    <location>
        <position position="181"/>
    </location>
</feature>
<dbReference type="InterPro" id="IPR015422">
    <property type="entry name" value="PyrdxlP-dep_Trfase_small"/>
</dbReference>
<reference evidence="5" key="1">
    <citation type="submission" date="2021-03" db="EMBL/GenBank/DDBJ databases">
        <authorList>
            <person name="Wang G."/>
        </authorList>
    </citation>
    <scope>NUCLEOTIDE SEQUENCE</scope>
    <source>
        <strain evidence="5">KCTC 12899</strain>
    </source>
</reference>
<comment type="caution">
    <text evidence="5">The sequence shown here is derived from an EMBL/GenBank/DDBJ whole genome shotgun (WGS) entry which is preliminary data.</text>
</comment>
<dbReference type="InterPro" id="IPR000653">
    <property type="entry name" value="DegT/StrS_aminotransferase"/>
</dbReference>
<dbReference type="InterPro" id="IPR015421">
    <property type="entry name" value="PyrdxlP-dep_Trfase_major"/>
</dbReference>
<evidence type="ECO:0000256" key="1">
    <source>
        <dbReference type="ARBA" id="ARBA00037999"/>
    </source>
</evidence>
<dbReference type="EMBL" id="JAFREP010000004">
    <property type="protein sequence ID" value="MBO1318005.1"/>
    <property type="molecule type" value="Genomic_DNA"/>
</dbReference>
<sequence>MIHWWNIDLGETAVDAVTHAIRNRKISQGTVSQAFEEAMAAQLGVPHVVVTTSGTNALMLAFLACGVGPGDEVILPDRTYIATAHAAMLLGAKVRLVDVRADRPLMDPANLKQVLTPKTKVVVPVHLNGRAVDMDAVNAFAAEHGLMVVEDAAQALMSRDGAGRFLGTQSRFGCFSLGMAKLLTTGQGGLVVVHERADYERLQKMKNQGVYNPSVDKAYEMLAGNFKFTDIQAAIGLSQMERLEKRMVNQRRIYETYRDGLAGVACLEQVAVNVDQGELPLRAEFLCRDREGFLARLLEHEIQAIPQIPSLHLSPHLHAVGDFPNSMVYSDHLLTLPCGPDQPIERVEKVVAKLQTICTDLPSWS</sequence>
<name>A0A8J7QE68_9BACT</name>
<dbReference type="InterPro" id="IPR015424">
    <property type="entry name" value="PyrdxlP-dep_Trfase"/>
</dbReference>
<proteinExistence type="inferred from homology"/>
<feature type="active site" description="Proton acceptor" evidence="2">
    <location>
        <position position="181"/>
    </location>
</feature>
<evidence type="ECO:0000256" key="2">
    <source>
        <dbReference type="PIRSR" id="PIRSR000390-1"/>
    </source>
</evidence>
<dbReference type="SUPFAM" id="SSF53383">
    <property type="entry name" value="PLP-dependent transferases"/>
    <property type="match status" value="1"/>
</dbReference>
<dbReference type="RefSeq" id="WP_207857555.1">
    <property type="nucleotide sequence ID" value="NZ_JAFREP010000004.1"/>
</dbReference>
<evidence type="ECO:0000313" key="6">
    <source>
        <dbReference type="Proteomes" id="UP000664417"/>
    </source>
</evidence>
<protein>
    <submittedName>
        <fullName evidence="5">DegT/DnrJ/EryC1/StrS family aminotransferase</fullName>
    </submittedName>
</protein>
<dbReference type="GO" id="GO:0000271">
    <property type="term" value="P:polysaccharide biosynthetic process"/>
    <property type="evidence" value="ECO:0007669"/>
    <property type="project" value="TreeGrafter"/>
</dbReference>
<dbReference type="PANTHER" id="PTHR30244">
    <property type="entry name" value="TRANSAMINASE"/>
    <property type="match status" value="1"/>
</dbReference>
<organism evidence="5 6">
    <name type="scientific">Acanthopleuribacter pedis</name>
    <dbReference type="NCBI Taxonomy" id="442870"/>
    <lineage>
        <taxon>Bacteria</taxon>
        <taxon>Pseudomonadati</taxon>
        <taxon>Acidobacteriota</taxon>
        <taxon>Holophagae</taxon>
        <taxon>Acanthopleuribacterales</taxon>
        <taxon>Acanthopleuribacteraceae</taxon>
        <taxon>Acanthopleuribacter</taxon>
    </lineage>
</organism>
<dbReference type="Gene3D" id="3.90.1150.10">
    <property type="entry name" value="Aspartate Aminotransferase, domain 1"/>
    <property type="match status" value="1"/>
</dbReference>
<accession>A0A8J7QE68</accession>